<dbReference type="EMBL" id="JBBKAM010000002">
    <property type="protein sequence ID" value="MEJ8642349.1"/>
    <property type="molecule type" value="Genomic_DNA"/>
</dbReference>
<keyword evidence="3" id="KW-1185">Reference proteome</keyword>
<reference evidence="2 3" key="1">
    <citation type="submission" date="2024-03" db="EMBL/GenBank/DDBJ databases">
        <title>Novel Streptomyces species of biotechnological and ecological value are a feature of Machair soil.</title>
        <authorList>
            <person name="Prole J.R."/>
            <person name="Goodfellow M."/>
            <person name="Allenby N."/>
            <person name="Ward A.C."/>
        </authorList>
    </citation>
    <scope>NUCLEOTIDE SEQUENCE [LARGE SCALE GENOMIC DNA]</scope>
    <source>
        <strain evidence="2 3">MS1.HAVA.3</strain>
    </source>
</reference>
<evidence type="ECO:0000313" key="3">
    <source>
        <dbReference type="Proteomes" id="UP001382904"/>
    </source>
</evidence>
<comment type="caution">
    <text evidence="2">The sequence shown here is derived from an EMBL/GenBank/DDBJ whole genome shotgun (WGS) entry which is preliminary data.</text>
</comment>
<evidence type="ECO:0008006" key="4">
    <source>
        <dbReference type="Google" id="ProtNLM"/>
    </source>
</evidence>
<dbReference type="Proteomes" id="UP001382904">
    <property type="component" value="Unassembled WGS sequence"/>
</dbReference>
<name>A0ABU8U392_9ACTN</name>
<feature type="region of interest" description="Disordered" evidence="1">
    <location>
        <begin position="19"/>
        <end position="41"/>
    </location>
</feature>
<accession>A0ABU8U392</accession>
<proteinExistence type="predicted"/>
<evidence type="ECO:0000313" key="2">
    <source>
        <dbReference type="EMBL" id="MEJ8642349.1"/>
    </source>
</evidence>
<evidence type="ECO:0000256" key="1">
    <source>
        <dbReference type="SAM" id="MobiDB-lite"/>
    </source>
</evidence>
<organism evidence="2 3">
    <name type="scientific">Streptomyces caledonius</name>
    <dbReference type="NCBI Taxonomy" id="3134107"/>
    <lineage>
        <taxon>Bacteria</taxon>
        <taxon>Bacillati</taxon>
        <taxon>Actinomycetota</taxon>
        <taxon>Actinomycetes</taxon>
        <taxon>Kitasatosporales</taxon>
        <taxon>Streptomycetaceae</taxon>
        <taxon>Streptomyces</taxon>
    </lineage>
</organism>
<sequence>MTLCGLAAVVLVAGCGAQQPEQGAPRDAPHHAPPADSRPRMEQVAAAWEGSAALRQWREGFHPLGPQDWQLPGGFRSGQDKAAYAAGNFALRTGLPDTPPPATPVHWPDGSTLLLPLQTAAQAYDELDRDPDRVPALQVTGVRFGETTVRTSRGPARVPAWLFAVEGYDTPLARIAVGPHELPNPRWSRGRTSTAARLRCSATRAHRTRRPSA</sequence>
<protein>
    <recommendedName>
        <fullName evidence="4">Lipoprotein</fullName>
    </recommendedName>
</protein>
<gene>
    <name evidence="2" type="ORF">WKI68_14785</name>
</gene>